<accession>A0A0S4J3H4</accession>
<dbReference type="PROSITE" id="PS51476">
    <property type="entry name" value="PROTEASOME_BETA_2"/>
    <property type="match status" value="1"/>
</dbReference>
<dbReference type="InterPro" id="IPR023333">
    <property type="entry name" value="Proteasome_suB-type"/>
</dbReference>
<dbReference type="GO" id="GO:0005839">
    <property type="term" value="C:proteasome core complex"/>
    <property type="evidence" value="ECO:0007669"/>
    <property type="project" value="InterPro"/>
</dbReference>
<keyword evidence="2" id="KW-0645">Protease</keyword>
<dbReference type="InterPro" id="IPR029055">
    <property type="entry name" value="Ntn_hydrolases_N"/>
</dbReference>
<evidence type="ECO:0000313" key="6">
    <source>
        <dbReference type="Proteomes" id="UP000051952"/>
    </source>
</evidence>
<dbReference type="CDD" id="cd01913">
    <property type="entry name" value="protease_HslV"/>
    <property type="match status" value="1"/>
</dbReference>
<keyword evidence="6" id="KW-1185">Reference proteome</keyword>
<organism evidence="5 6">
    <name type="scientific">Bodo saltans</name>
    <name type="common">Flagellated protozoan</name>
    <dbReference type="NCBI Taxonomy" id="75058"/>
    <lineage>
        <taxon>Eukaryota</taxon>
        <taxon>Discoba</taxon>
        <taxon>Euglenozoa</taxon>
        <taxon>Kinetoplastea</taxon>
        <taxon>Metakinetoplastina</taxon>
        <taxon>Eubodonida</taxon>
        <taxon>Bodonidae</taxon>
        <taxon>Bodo</taxon>
    </lineage>
</organism>
<sequence length="231" mass="24639">MISFAISLQRNPKLFTKMLRRLVPQSSTRAISACAASACCAQVRSTTILSVRKGSKVVLIGDRQVTLGERIVAKSSARKLRKIGDDVIVGFAGSTADAIALMEKLEAKLGEFPNQLTRAAVELAKDWRTDKALRRLEASLIVCNKTETLEVDGQGNVITPEEDGIVAIGSGGTYAKAAARALIDIDGLDAEAIALKAMRIATDIDVFSNGNWDKEILESTPPAEGAPKSDV</sequence>
<keyword evidence="3" id="KW-0888">Threonine protease</keyword>
<dbReference type="VEuPathDB" id="TriTrypDB:BSAL_83670"/>
<dbReference type="SUPFAM" id="SSF56235">
    <property type="entry name" value="N-terminal nucleophile aminohydrolases (Ntn hydrolases)"/>
    <property type="match status" value="1"/>
</dbReference>
<dbReference type="Pfam" id="PF00227">
    <property type="entry name" value="Proteasome"/>
    <property type="match status" value="1"/>
</dbReference>
<name>A0A0S4J3H4_BODSA</name>
<dbReference type="NCBIfam" id="NF003964">
    <property type="entry name" value="PRK05456.1"/>
    <property type="match status" value="1"/>
</dbReference>
<protein>
    <submittedName>
        <fullName evidence="5">HslVU complex proteolytic subunit, putative</fullName>
    </submittedName>
</protein>
<dbReference type="InterPro" id="IPR022281">
    <property type="entry name" value="ATP-dep_Prtase_HsIV_su"/>
</dbReference>
<keyword evidence="4" id="KW-0378">Hydrolase</keyword>
<dbReference type="OrthoDB" id="276825at2759"/>
<reference evidence="6" key="1">
    <citation type="submission" date="2015-09" db="EMBL/GenBank/DDBJ databases">
        <authorList>
            <consortium name="Pathogen Informatics"/>
        </authorList>
    </citation>
    <scope>NUCLEOTIDE SEQUENCE [LARGE SCALE GENOMIC DNA]</scope>
    <source>
        <strain evidence="6">Lake Konstanz</strain>
    </source>
</reference>
<dbReference type="PANTHER" id="PTHR32194:SF7">
    <property type="entry name" value="ATP-DEPENDENT PROTEASE SUBUNIT HSLV"/>
    <property type="match status" value="1"/>
</dbReference>
<dbReference type="GO" id="GO:0004298">
    <property type="term" value="F:threonine-type endopeptidase activity"/>
    <property type="evidence" value="ECO:0007669"/>
    <property type="project" value="UniProtKB-KW"/>
</dbReference>
<gene>
    <name evidence="5" type="ORF">BSAL_83670</name>
</gene>
<dbReference type="AlphaFoldDB" id="A0A0S4J3H4"/>
<dbReference type="PANTHER" id="PTHR32194">
    <property type="entry name" value="METALLOPROTEASE TLDD"/>
    <property type="match status" value="1"/>
</dbReference>
<dbReference type="NCBIfam" id="TIGR03692">
    <property type="entry name" value="ATP_dep_HslV"/>
    <property type="match status" value="1"/>
</dbReference>
<dbReference type="Proteomes" id="UP000051952">
    <property type="component" value="Unassembled WGS sequence"/>
</dbReference>
<evidence type="ECO:0000256" key="2">
    <source>
        <dbReference type="ARBA" id="ARBA00022670"/>
    </source>
</evidence>
<dbReference type="GO" id="GO:0009376">
    <property type="term" value="C:HslUV protease complex"/>
    <property type="evidence" value="ECO:0007669"/>
    <property type="project" value="InterPro"/>
</dbReference>
<evidence type="ECO:0000256" key="1">
    <source>
        <dbReference type="ARBA" id="ARBA00006053"/>
    </source>
</evidence>
<dbReference type="GO" id="GO:0051603">
    <property type="term" value="P:proteolysis involved in protein catabolic process"/>
    <property type="evidence" value="ECO:0007669"/>
    <property type="project" value="InterPro"/>
</dbReference>
<dbReference type="InterPro" id="IPR001353">
    <property type="entry name" value="Proteasome_sua/b"/>
</dbReference>
<evidence type="ECO:0000256" key="4">
    <source>
        <dbReference type="ARBA" id="ARBA00022801"/>
    </source>
</evidence>
<comment type="similarity">
    <text evidence="1">Belongs to the peptidase T1B family. HslV subfamily.</text>
</comment>
<proteinExistence type="inferred from homology"/>
<evidence type="ECO:0000313" key="5">
    <source>
        <dbReference type="EMBL" id="CUG71136.1"/>
    </source>
</evidence>
<dbReference type="Gene3D" id="3.60.20.10">
    <property type="entry name" value="Glutamine Phosphoribosylpyrophosphate, subunit 1, domain 1"/>
    <property type="match status" value="1"/>
</dbReference>
<evidence type="ECO:0000256" key="3">
    <source>
        <dbReference type="ARBA" id="ARBA00022698"/>
    </source>
</evidence>
<dbReference type="OMA" id="WRTDKML"/>
<dbReference type="EMBL" id="CYKH01000944">
    <property type="protein sequence ID" value="CUG71136.1"/>
    <property type="molecule type" value="Genomic_DNA"/>
</dbReference>